<gene>
    <name evidence="4" type="ORF">HK097_011000</name>
</gene>
<dbReference type="PANTHER" id="PTHR10374:SF19">
    <property type="entry name" value="LYASE (GLO1), PUTATIVE (AFU_ORTHOLOGUE AFUA_2G13550)-RELATED"/>
    <property type="match status" value="1"/>
</dbReference>
<feature type="region of interest" description="Disordered" evidence="2">
    <location>
        <begin position="1"/>
        <end position="21"/>
    </location>
</feature>
<accession>A0AAD5X3D3</accession>
<name>A0AAD5X3D3_9FUNG</name>
<keyword evidence="1" id="KW-0479">Metal-binding</keyword>
<evidence type="ECO:0000256" key="2">
    <source>
        <dbReference type="SAM" id="MobiDB-lite"/>
    </source>
</evidence>
<dbReference type="InterPro" id="IPR037523">
    <property type="entry name" value="VOC_core"/>
</dbReference>
<dbReference type="EMBL" id="JADGJD010000869">
    <property type="protein sequence ID" value="KAJ3047969.1"/>
    <property type="molecule type" value="Genomic_DNA"/>
</dbReference>
<dbReference type="SUPFAM" id="SSF54593">
    <property type="entry name" value="Glyoxalase/Bleomycin resistance protein/Dihydroxybiphenyl dioxygenase"/>
    <property type="match status" value="1"/>
</dbReference>
<dbReference type="PROSITE" id="PS00934">
    <property type="entry name" value="GLYOXALASE_I_1"/>
    <property type="match status" value="1"/>
</dbReference>
<feature type="compositionally biased region" description="Low complexity" evidence="2">
    <location>
        <begin position="7"/>
        <end position="18"/>
    </location>
</feature>
<evidence type="ECO:0000259" key="3">
    <source>
        <dbReference type="PROSITE" id="PS51819"/>
    </source>
</evidence>
<evidence type="ECO:0000256" key="1">
    <source>
        <dbReference type="ARBA" id="ARBA00022723"/>
    </source>
</evidence>
<reference evidence="4" key="1">
    <citation type="submission" date="2020-05" db="EMBL/GenBank/DDBJ databases">
        <title>Phylogenomic resolution of chytrid fungi.</title>
        <authorList>
            <person name="Stajich J.E."/>
            <person name="Amses K."/>
            <person name="Simmons R."/>
            <person name="Seto K."/>
            <person name="Myers J."/>
            <person name="Bonds A."/>
            <person name="Quandt C.A."/>
            <person name="Barry K."/>
            <person name="Liu P."/>
            <person name="Grigoriev I."/>
            <person name="Longcore J.E."/>
            <person name="James T.Y."/>
        </authorList>
    </citation>
    <scope>NUCLEOTIDE SEQUENCE</scope>
    <source>
        <strain evidence="4">JEL0318</strain>
    </source>
</reference>
<evidence type="ECO:0000313" key="4">
    <source>
        <dbReference type="EMBL" id="KAJ3047969.1"/>
    </source>
</evidence>
<protein>
    <recommendedName>
        <fullName evidence="3">VOC domain-containing protein</fullName>
    </recommendedName>
</protein>
<keyword evidence="5" id="KW-1185">Reference proteome</keyword>
<dbReference type="PANTHER" id="PTHR10374">
    <property type="entry name" value="LACTOYLGLUTATHIONE LYASE GLYOXALASE I"/>
    <property type="match status" value="1"/>
</dbReference>
<dbReference type="Pfam" id="PF00903">
    <property type="entry name" value="Glyoxalase"/>
    <property type="match status" value="1"/>
</dbReference>
<dbReference type="GO" id="GO:0046872">
    <property type="term" value="F:metal ion binding"/>
    <property type="evidence" value="ECO:0007669"/>
    <property type="project" value="UniProtKB-KW"/>
</dbReference>
<dbReference type="Gene3D" id="3.10.180.10">
    <property type="entry name" value="2,3-Dihydroxybiphenyl 1,2-Dioxygenase, domain 1"/>
    <property type="match status" value="1"/>
</dbReference>
<dbReference type="AlphaFoldDB" id="A0AAD5X3D3"/>
<dbReference type="InterPro" id="IPR018146">
    <property type="entry name" value="Glyoxalase_1_CS"/>
</dbReference>
<sequence>MPAEALPYQTPQPGTDTPQPLPTHSFRLNHVCIRVHDMETSLKFYRDTLGMRTIFTLNSDSYNMIYLGYPERGPNGNGREETGAEMLKGRLRRTGLLELKQVLGKENDSWRGHRGKHPYDTGFCHLGFTVDNAPSCMALIKKGGYKIIKDVGEKPSKAMFGFASETPELNEWFQEAVTPLGFVEDPDGYWVEVVPNHSDACC</sequence>
<dbReference type="GO" id="GO:0004462">
    <property type="term" value="F:lactoylglutathione lyase activity"/>
    <property type="evidence" value="ECO:0007669"/>
    <property type="project" value="InterPro"/>
</dbReference>
<evidence type="ECO:0000313" key="5">
    <source>
        <dbReference type="Proteomes" id="UP001212841"/>
    </source>
</evidence>
<feature type="domain" description="VOC" evidence="3">
    <location>
        <begin position="27"/>
        <end position="196"/>
    </location>
</feature>
<dbReference type="PROSITE" id="PS51819">
    <property type="entry name" value="VOC"/>
    <property type="match status" value="1"/>
</dbReference>
<dbReference type="Proteomes" id="UP001212841">
    <property type="component" value="Unassembled WGS sequence"/>
</dbReference>
<dbReference type="InterPro" id="IPR004360">
    <property type="entry name" value="Glyas_Fos-R_dOase_dom"/>
</dbReference>
<dbReference type="InterPro" id="IPR029068">
    <property type="entry name" value="Glyas_Bleomycin-R_OHBP_Dase"/>
</dbReference>
<comment type="caution">
    <text evidence="4">The sequence shown here is derived from an EMBL/GenBank/DDBJ whole genome shotgun (WGS) entry which is preliminary data.</text>
</comment>
<proteinExistence type="predicted"/>
<organism evidence="4 5">
    <name type="scientific">Rhizophlyctis rosea</name>
    <dbReference type="NCBI Taxonomy" id="64517"/>
    <lineage>
        <taxon>Eukaryota</taxon>
        <taxon>Fungi</taxon>
        <taxon>Fungi incertae sedis</taxon>
        <taxon>Chytridiomycota</taxon>
        <taxon>Chytridiomycota incertae sedis</taxon>
        <taxon>Chytridiomycetes</taxon>
        <taxon>Rhizophlyctidales</taxon>
        <taxon>Rhizophlyctidaceae</taxon>
        <taxon>Rhizophlyctis</taxon>
    </lineage>
</organism>